<dbReference type="SUPFAM" id="SSF103025">
    <property type="entry name" value="Folate-binding domain"/>
    <property type="match status" value="1"/>
</dbReference>
<dbReference type="AlphaFoldDB" id="A0A4R4UXX7"/>
<comment type="caution">
    <text evidence="1">The sequence shown here is derived from an EMBL/GenBank/DDBJ whole genome shotgun (WGS) entry which is preliminary data.</text>
</comment>
<dbReference type="Gene3D" id="3.30.70.1520">
    <property type="entry name" value="Heterotetrameric sarcosine oxidase"/>
    <property type="match status" value="1"/>
</dbReference>
<name>A0A4R4UXX7_9PSEU</name>
<dbReference type="RefSeq" id="WP_132619908.1">
    <property type="nucleotide sequence ID" value="NZ_SMKV01000004.1"/>
</dbReference>
<dbReference type="InterPro" id="IPR027266">
    <property type="entry name" value="TrmE/GcvT-like"/>
</dbReference>
<organism evidence="1 2">
    <name type="scientific">Saccharopolyspora aridisoli</name>
    <dbReference type="NCBI Taxonomy" id="2530385"/>
    <lineage>
        <taxon>Bacteria</taxon>
        <taxon>Bacillati</taxon>
        <taxon>Actinomycetota</taxon>
        <taxon>Actinomycetes</taxon>
        <taxon>Pseudonocardiales</taxon>
        <taxon>Pseudonocardiaceae</taxon>
        <taxon>Saccharopolyspora</taxon>
    </lineage>
</organism>
<dbReference type="InterPro" id="IPR007375">
    <property type="entry name" value="SoxG"/>
</dbReference>
<reference evidence="1 2" key="1">
    <citation type="submission" date="2019-03" db="EMBL/GenBank/DDBJ databases">
        <title>Draft genome sequences of novel Actinobacteria.</title>
        <authorList>
            <person name="Sahin N."/>
            <person name="Ay H."/>
            <person name="Saygin H."/>
        </authorList>
    </citation>
    <scope>NUCLEOTIDE SEQUENCE [LARGE SCALE GENOMIC DNA]</scope>
    <source>
        <strain evidence="1 2">16K404</strain>
    </source>
</reference>
<dbReference type="Proteomes" id="UP000294744">
    <property type="component" value="Unassembled WGS sequence"/>
</dbReference>
<sequence length="198" mass="21117">MARTLRATHPLEGWKHALAALTWSIDGLVVKPEELVPAADLRIEPDGPGAAAVERALGSALPVKPNTWTSTPEGQIVWLGPDEWLVTSKVFRPHELERSLVEVVSAHGGAAVDVSAQRTSIRVSGGLARELLSFGCSLDLRPAAFPKGSSAQTSIGQAGVLILALGDGDDFRLYVRPSFAGYLADWLLDTAEELRTTT</sequence>
<dbReference type="Pfam" id="PF04268">
    <property type="entry name" value="SoxG"/>
    <property type="match status" value="1"/>
</dbReference>
<dbReference type="OrthoDB" id="9814782at2"/>
<proteinExistence type="predicted"/>
<keyword evidence="2" id="KW-1185">Reference proteome</keyword>
<dbReference type="Gene3D" id="3.30.1360.120">
    <property type="entry name" value="Probable tRNA modification gtpase trme, domain 1"/>
    <property type="match status" value="1"/>
</dbReference>
<protein>
    <submittedName>
        <fullName evidence="1">Sarcosine oxidase subunit gamma</fullName>
    </submittedName>
</protein>
<accession>A0A4R4UXX7</accession>
<dbReference type="EMBL" id="SMKV01000004">
    <property type="protein sequence ID" value="TDC95466.1"/>
    <property type="molecule type" value="Genomic_DNA"/>
</dbReference>
<evidence type="ECO:0000313" key="1">
    <source>
        <dbReference type="EMBL" id="TDC95466.1"/>
    </source>
</evidence>
<evidence type="ECO:0000313" key="2">
    <source>
        <dbReference type="Proteomes" id="UP000294744"/>
    </source>
</evidence>
<gene>
    <name evidence="1" type="ORF">E1161_04615</name>
</gene>